<reference evidence="9" key="1">
    <citation type="submission" date="2022-03" db="EMBL/GenBank/DDBJ databases">
        <title>The complete genome sequence of a Methyloterrigena soli.</title>
        <authorList>
            <person name="Zi Z."/>
        </authorList>
    </citation>
    <scope>NUCLEOTIDE SEQUENCE</scope>
    <source>
        <strain evidence="9">M48</strain>
    </source>
</reference>
<evidence type="ECO:0000256" key="6">
    <source>
        <dbReference type="ARBA" id="ARBA00022840"/>
    </source>
</evidence>
<dbReference type="CDD" id="cd03262">
    <property type="entry name" value="ABC_HisP_GlnQ"/>
    <property type="match status" value="1"/>
</dbReference>
<dbReference type="InterPro" id="IPR027417">
    <property type="entry name" value="P-loop_NTPase"/>
</dbReference>
<proteinExistence type="inferred from homology"/>
<protein>
    <submittedName>
        <fullName evidence="9">Amino acid ABC transporter ATP-binding protein</fullName>
    </submittedName>
</protein>
<dbReference type="GO" id="GO:0016887">
    <property type="term" value="F:ATP hydrolysis activity"/>
    <property type="evidence" value="ECO:0007669"/>
    <property type="project" value="InterPro"/>
</dbReference>
<dbReference type="PROSITE" id="PS50893">
    <property type="entry name" value="ABC_TRANSPORTER_2"/>
    <property type="match status" value="1"/>
</dbReference>
<evidence type="ECO:0000313" key="9">
    <source>
        <dbReference type="EMBL" id="MCI0127293.1"/>
    </source>
</evidence>
<evidence type="ECO:0000256" key="3">
    <source>
        <dbReference type="ARBA" id="ARBA00022448"/>
    </source>
</evidence>
<evidence type="ECO:0000259" key="8">
    <source>
        <dbReference type="PROSITE" id="PS50893"/>
    </source>
</evidence>
<evidence type="ECO:0000256" key="2">
    <source>
        <dbReference type="ARBA" id="ARBA00005417"/>
    </source>
</evidence>
<evidence type="ECO:0000256" key="1">
    <source>
        <dbReference type="ARBA" id="ARBA00004202"/>
    </source>
</evidence>
<dbReference type="InterPro" id="IPR050086">
    <property type="entry name" value="MetN_ABC_transporter-like"/>
</dbReference>
<comment type="caution">
    <text evidence="9">The sequence shown here is derived from an EMBL/GenBank/DDBJ whole genome shotgun (WGS) entry which is preliminary data.</text>
</comment>
<evidence type="ECO:0000256" key="7">
    <source>
        <dbReference type="ARBA" id="ARBA00023136"/>
    </source>
</evidence>
<dbReference type="GO" id="GO:0005524">
    <property type="term" value="F:ATP binding"/>
    <property type="evidence" value="ECO:0007669"/>
    <property type="project" value="UniProtKB-KW"/>
</dbReference>
<evidence type="ECO:0000256" key="4">
    <source>
        <dbReference type="ARBA" id="ARBA00022475"/>
    </source>
</evidence>
<dbReference type="AlphaFoldDB" id="A0AA41QNA2"/>
<keyword evidence="6 9" id="KW-0067">ATP-binding</keyword>
<dbReference type="SMART" id="SM00382">
    <property type="entry name" value="AAA"/>
    <property type="match status" value="1"/>
</dbReference>
<evidence type="ECO:0000313" key="10">
    <source>
        <dbReference type="Proteomes" id="UP001156140"/>
    </source>
</evidence>
<dbReference type="EMBL" id="JALAZD010000001">
    <property type="protein sequence ID" value="MCI0127293.1"/>
    <property type="molecule type" value="Genomic_DNA"/>
</dbReference>
<dbReference type="PROSITE" id="PS00211">
    <property type="entry name" value="ABC_TRANSPORTER_1"/>
    <property type="match status" value="1"/>
</dbReference>
<dbReference type="SUPFAM" id="SSF52540">
    <property type="entry name" value="P-loop containing nucleoside triphosphate hydrolases"/>
    <property type="match status" value="1"/>
</dbReference>
<dbReference type="GO" id="GO:0005886">
    <property type="term" value="C:plasma membrane"/>
    <property type="evidence" value="ECO:0007669"/>
    <property type="project" value="UniProtKB-SubCell"/>
</dbReference>
<feature type="domain" description="ABC transporter" evidence="8">
    <location>
        <begin position="2"/>
        <end position="246"/>
    </location>
</feature>
<dbReference type="Proteomes" id="UP001156140">
    <property type="component" value="Unassembled WGS sequence"/>
</dbReference>
<dbReference type="PIRSF" id="PIRSF039085">
    <property type="entry name" value="ABC_ATPase_HisP"/>
    <property type="match status" value="1"/>
</dbReference>
<dbReference type="InterPro" id="IPR003593">
    <property type="entry name" value="AAA+_ATPase"/>
</dbReference>
<accession>A0AA41QNA2</accession>
<dbReference type="PANTHER" id="PTHR43166">
    <property type="entry name" value="AMINO ACID IMPORT ATP-BINDING PROTEIN"/>
    <property type="match status" value="1"/>
</dbReference>
<keyword evidence="4" id="KW-1003">Cell membrane</keyword>
<dbReference type="GO" id="GO:0015424">
    <property type="term" value="F:ABC-type amino acid transporter activity"/>
    <property type="evidence" value="ECO:0007669"/>
    <property type="project" value="InterPro"/>
</dbReference>
<dbReference type="Gene3D" id="3.40.50.300">
    <property type="entry name" value="P-loop containing nucleotide triphosphate hydrolases"/>
    <property type="match status" value="1"/>
</dbReference>
<organism evidence="9 10">
    <name type="scientific">Paradevosia shaoguanensis</name>
    <dbReference type="NCBI Taxonomy" id="1335043"/>
    <lineage>
        <taxon>Bacteria</taxon>
        <taxon>Pseudomonadati</taxon>
        <taxon>Pseudomonadota</taxon>
        <taxon>Alphaproteobacteria</taxon>
        <taxon>Hyphomicrobiales</taxon>
        <taxon>Devosiaceae</taxon>
        <taxon>Paradevosia</taxon>
    </lineage>
</organism>
<keyword evidence="3" id="KW-0813">Transport</keyword>
<dbReference type="PANTHER" id="PTHR43166:SF35">
    <property type="entry name" value="L-CYSTINE IMPORT ATP-BINDING PROTEIN TCYN"/>
    <property type="match status" value="1"/>
</dbReference>
<comment type="similarity">
    <text evidence="2">Belongs to the ABC transporter superfamily.</text>
</comment>
<keyword evidence="5" id="KW-0547">Nucleotide-binding</keyword>
<keyword evidence="7" id="KW-0472">Membrane</keyword>
<dbReference type="Pfam" id="PF00005">
    <property type="entry name" value="ABC_tran"/>
    <property type="match status" value="1"/>
</dbReference>
<dbReference type="InterPro" id="IPR003439">
    <property type="entry name" value="ABC_transporter-like_ATP-bd"/>
</dbReference>
<evidence type="ECO:0000256" key="5">
    <source>
        <dbReference type="ARBA" id="ARBA00022741"/>
    </source>
</evidence>
<name>A0AA41QNA2_9HYPH</name>
<dbReference type="InterPro" id="IPR030679">
    <property type="entry name" value="ABC_ATPase_HisP-typ"/>
</dbReference>
<sequence>MLLAEHVSKSYGALTVLRDINLRLERSQVLSLVGPSGSGKSTFLRCINSLETIEGGMIWVNGSLVGYKQVGDSYHELTERELATQRATCGMVFQSYNLFPHMTALENIIEAPVHVRKVPRKQAIEEARGLLAAVGLSAKADFYPRQLSGGQQQRVAIARALAMKPELMLFDEPTSALDPQLVGEVLDVMRKLADAGTTMVVVTHELEFAREISDFVAFMDGGVIVEYGAPSQVLVDPLDGRTRAFITRQKSAA</sequence>
<dbReference type="InterPro" id="IPR017871">
    <property type="entry name" value="ABC_transporter-like_CS"/>
</dbReference>
<gene>
    <name evidence="9" type="ORF">ML536_10700</name>
</gene>
<keyword evidence="10" id="KW-1185">Reference proteome</keyword>
<comment type="subcellular location">
    <subcellularLocation>
        <location evidence="1">Cell membrane</location>
        <topology evidence="1">Peripheral membrane protein</topology>
    </subcellularLocation>
</comment>